<evidence type="ECO:0000256" key="2">
    <source>
        <dbReference type="ARBA" id="ARBA00022525"/>
    </source>
</evidence>
<comment type="subcellular location">
    <subcellularLocation>
        <location evidence="1">Secreted</location>
    </subcellularLocation>
</comment>
<dbReference type="Gene3D" id="2.10.90.10">
    <property type="entry name" value="Cystine-knot cytokines"/>
    <property type="match status" value="1"/>
</dbReference>
<organism evidence="6 7">
    <name type="scientific">Neogobius melanostomus</name>
    <name type="common">round goby</name>
    <dbReference type="NCBI Taxonomy" id="47308"/>
    <lineage>
        <taxon>Eukaryota</taxon>
        <taxon>Metazoa</taxon>
        <taxon>Chordata</taxon>
        <taxon>Craniata</taxon>
        <taxon>Vertebrata</taxon>
        <taxon>Euteleostomi</taxon>
        <taxon>Actinopterygii</taxon>
        <taxon>Neopterygii</taxon>
        <taxon>Teleostei</taxon>
        <taxon>Neoteleostei</taxon>
        <taxon>Acanthomorphata</taxon>
        <taxon>Gobiaria</taxon>
        <taxon>Gobiiformes</taxon>
        <taxon>Gobioidei</taxon>
        <taxon>Gobiidae</taxon>
        <taxon>Benthophilinae</taxon>
        <taxon>Neogobiini</taxon>
        <taxon>Neogobius</taxon>
    </lineage>
</organism>
<dbReference type="Proteomes" id="UP000694523">
    <property type="component" value="Unplaced"/>
</dbReference>
<dbReference type="Ensembl" id="ENSNMLT00000011627.1">
    <property type="protein sequence ID" value="ENSNMLP00000010278.1"/>
    <property type="gene ID" value="ENSNMLG00000007103.1"/>
</dbReference>
<evidence type="ECO:0000313" key="6">
    <source>
        <dbReference type="Ensembl" id="ENSNMLP00000010278.1"/>
    </source>
</evidence>
<keyword evidence="7" id="KW-1185">Reference proteome</keyword>
<dbReference type="PROSITE" id="PS01225">
    <property type="entry name" value="CTCK_2"/>
    <property type="match status" value="1"/>
</dbReference>
<feature type="disulfide bond" evidence="4">
    <location>
        <begin position="24"/>
        <end position="78"/>
    </location>
</feature>
<evidence type="ECO:0000313" key="7">
    <source>
        <dbReference type="Proteomes" id="UP000694523"/>
    </source>
</evidence>
<accession>A0A8C6STW1</accession>
<reference evidence="6" key="1">
    <citation type="submission" date="2025-08" db="UniProtKB">
        <authorList>
            <consortium name="Ensembl"/>
        </authorList>
    </citation>
    <scope>IDENTIFICATION</scope>
</reference>
<feature type="domain" description="CTCK" evidence="5">
    <location>
        <begin position="1"/>
        <end position="86"/>
    </location>
</feature>
<evidence type="ECO:0000256" key="1">
    <source>
        <dbReference type="ARBA" id="ARBA00004613"/>
    </source>
</evidence>
<evidence type="ECO:0000256" key="3">
    <source>
        <dbReference type="ARBA" id="ARBA00023157"/>
    </source>
</evidence>
<dbReference type="InterPro" id="IPR006208">
    <property type="entry name" value="Glyco_hormone_CN"/>
</dbReference>
<dbReference type="SMART" id="SM00041">
    <property type="entry name" value="CT"/>
    <property type="match status" value="1"/>
</dbReference>
<proteinExistence type="predicted"/>
<dbReference type="PROSITE" id="PS01185">
    <property type="entry name" value="CTCK_1"/>
    <property type="match status" value="1"/>
</dbReference>
<feature type="disulfide bond" evidence="4">
    <location>
        <begin position="28"/>
        <end position="80"/>
    </location>
</feature>
<dbReference type="InterPro" id="IPR006207">
    <property type="entry name" value="Cys_knot_C"/>
</dbReference>
<dbReference type="InterPro" id="IPR029034">
    <property type="entry name" value="Cystine-knot_cytokine"/>
</dbReference>
<dbReference type="GO" id="GO:0005576">
    <property type="term" value="C:extracellular region"/>
    <property type="evidence" value="ECO:0007669"/>
    <property type="project" value="UniProtKB-SubCell"/>
</dbReference>
<dbReference type="Pfam" id="PF00007">
    <property type="entry name" value="Cys_knot"/>
    <property type="match status" value="1"/>
</dbReference>
<evidence type="ECO:0000259" key="5">
    <source>
        <dbReference type="PROSITE" id="PS01225"/>
    </source>
</evidence>
<name>A0A8C6STW1_9GOBI</name>
<protein>
    <recommendedName>
        <fullName evidence="5">CTCK domain-containing protein</fullName>
    </recommendedName>
</protein>
<comment type="caution">
    <text evidence="4">Lacks conserved residue(s) required for the propagation of feature annotation.</text>
</comment>
<keyword evidence="3 4" id="KW-1015">Disulfide bond</keyword>
<feature type="disulfide bond" evidence="4">
    <location>
        <begin position="13"/>
        <end position="62"/>
    </location>
</feature>
<sequence length="93" mass="10374">YHSESRVIEVNGCKSKQPVNMTYCTGNCGSTSVYSEKANSMMYKCECCQETEIANAQVELKCADGSSLQHTYSQPTACSCVPSICDEEKRRRR</sequence>
<reference evidence="6" key="2">
    <citation type="submission" date="2025-09" db="UniProtKB">
        <authorList>
            <consortium name="Ensembl"/>
        </authorList>
    </citation>
    <scope>IDENTIFICATION</scope>
</reference>
<dbReference type="AlphaFoldDB" id="A0A8C6STW1"/>
<keyword evidence="2" id="KW-0964">Secreted</keyword>
<evidence type="ECO:0000256" key="4">
    <source>
        <dbReference type="PROSITE-ProRule" id="PRU00039"/>
    </source>
</evidence>